<dbReference type="InterPro" id="IPR007420">
    <property type="entry name" value="DUF465"/>
</dbReference>
<evidence type="ECO:0000313" key="2">
    <source>
        <dbReference type="Proteomes" id="UP000199180"/>
    </source>
</evidence>
<dbReference type="STRING" id="364199.SAMN04489858_105161"/>
<dbReference type="EMBL" id="FOHO01000005">
    <property type="protein sequence ID" value="SET44807.1"/>
    <property type="molecule type" value="Genomic_DNA"/>
</dbReference>
<organism evidence="1 2">
    <name type="scientific">Paracoccus homiensis</name>
    <dbReference type="NCBI Taxonomy" id="364199"/>
    <lineage>
        <taxon>Bacteria</taxon>
        <taxon>Pseudomonadati</taxon>
        <taxon>Pseudomonadota</taxon>
        <taxon>Alphaproteobacteria</taxon>
        <taxon>Rhodobacterales</taxon>
        <taxon>Paracoccaceae</taxon>
        <taxon>Paracoccus</taxon>
    </lineage>
</organism>
<name>A0A1I0EJG3_9RHOB</name>
<sequence>MSVTSHVEELRRKHRVLSDAVEKEQRSPGASDLDIARMKREKLRIKEEISRLSH</sequence>
<dbReference type="Proteomes" id="UP000199180">
    <property type="component" value="Unassembled WGS sequence"/>
</dbReference>
<dbReference type="RefSeq" id="WP_090734264.1">
    <property type="nucleotide sequence ID" value="NZ_CP177219.1"/>
</dbReference>
<dbReference type="Pfam" id="PF04325">
    <property type="entry name" value="DUF465"/>
    <property type="match status" value="1"/>
</dbReference>
<keyword evidence="2" id="KW-1185">Reference proteome</keyword>
<gene>
    <name evidence="1" type="ORF">SAMN04489858_105161</name>
</gene>
<dbReference type="Gene3D" id="6.10.280.50">
    <property type="match status" value="1"/>
</dbReference>
<evidence type="ECO:0000313" key="1">
    <source>
        <dbReference type="EMBL" id="SET44807.1"/>
    </source>
</evidence>
<evidence type="ECO:0008006" key="3">
    <source>
        <dbReference type="Google" id="ProtNLM"/>
    </source>
</evidence>
<dbReference type="OrthoDB" id="7362854at2"/>
<accession>A0A1I0EJG3</accession>
<dbReference type="InterPro" id="IPR038444">
    <property type="entry name" value="DUF465_sf"/>
</dbReference>
<dbReference type="AlphaFoldDB" id="A0A1I0EJG3"/>
<protein>
    <recommendedName>
        <fullName evidence="3">DUF465 domain-containing protein</fullName>
    </recommendedName>
</protein>
<proteinExistence type="predicted"/>
<reference evidence="1 2" key="1">
    <citation type="submission" date="2016-10" db="EMBL/GenBank/DDBJ databases">
        <authorList>
            <person name="de Groot N.N."/>
        </authorList>
    </citation>
    <scope>NUCLEOTIDE SEQUENCE [LARGE SCALE GENOMIC DNA]</scope>
    <source>
        <strain evidence="1 2">DSM 17862</strain>
    </source>
</reference>